<reference evidence="2" key="1">
    <citation type="submission" date="2024-02" db="EMBL/GenBank/DDBJ databases">
        <title>Sediminibacterium planktonica sp. nov. and Sediminibacterium longus sp. nov., isolated from surface lake and river water.</title>
        <authorList>
            <person name="Watanabe K."/>
            <person name="Takemine S."/>
            <person name="Ishii Y."/>
            <person name="Ogata Y."/>
            <person name="Shindo C."/>
            <person name="Suda W."/>
        </authorList>
    </citation>
    <scope>NUCLEOTIDE SEQUENCE</scope>
    <source>
        <strain evidence="2">KACHI17</strain>
    </source>
</reference>
<dbReference type="GO" id="GO:0016747">
    <property type="term" value="F:acyltransferase activity, transferring groups other than amino-acyl groups"/>
    <property type="evidence" value="ECO:0007669"/>
    <property type="project" value="InterPro"/>
</dbReference>
<dbReference type="InterPro" id="IPR016181">
    <property type="entry name" value="Acyl_CoA_acyltransferase"/>
</dbReference>
<organism evidence="2">
    <name type="scientific">Sediminibacterium sp. KACHI17</name>
    <dbReference type="NCBI Taxonomy" id="1751071"/>
    <lineage>
        <taxon>Bacteria</taxon>
        <taxon>Pseudomonadati</taxon>
        <taxon>Bacteroidota</taxon>
        <taxon>Chitinophagia</taxon>
        <taxon>Chitinophagales</taxon>
        <taxon>Chitinophagaceae</taxon>
        <taxon>Sediminibacterium</taxon>
    </lineage>
</organism>
<dbReference type="PANTHER" id="PTHR43233">
    <property type="entry name" value="FAMILY N-ACETYLTRANSFERASE, PUTATIVE (AFU_ORTHOLOGUE AFUA_6G03350)-RELATED"/>
    <property type="match status" value="1"/>
</dbReference>
<dbReference type="PANTHER" id="PTHR43233:SF1">
    <property type="entry name" value="FAMILY N-ACETYLTRANSFERASE, PUTATIVE (AFU_ORTHOLOGUE AFUA_6G03350)-RELATED"/>
    <property type="match status" value="1"/>
</dbReference>
<protein>
    <submittedName>
        <fullName evidence="2">GNAT family N-acetyltransferase</fullName>
    </submittedName>
</protein>
<dbReference type="InterPro" id="IPR000182">
    <property type="entry name" value="GNAT_dom"/>
</dbReference>
<evidence type="ECO:0000259" key="1">
    <source>
        <dbReference type="PROSITE" id="PS51186"/>
    </source>
</evidence>
<dbReference type="PROSITE" id="PS51186">
    <property type="entry name" value="GNAT"/>
    <property type="match status" value="1"/>
</dbReference>
<dbReference type="EMBL" id="AP029612">
    <property type="protein sequence ID" value="BFG70921.1"/>
    <property type="molecule type" value="Genomic_DNA"/>
</dbReference>
<dbReference type="Gene3D" id="3.40.630.30">
    <property type="match status" value="1"/>
</dbReference>
<dbReference type="InterPro" id="IPR053144">
    <property type="entry name" value="Acetyltransferase_Butenolide"/>
</dbReference>
<evidence type="ECO:0000313" key="2">
    <source>
        <dbReference type="EMBL" id="BFG70921.1"/>
    </source>
</evidence>
<dbReference type="SUPFAM" id="SSF55729">
    <property type="entry name" value="Acyl-CoA N-acyltransferases (Nat)"/>
    <property type="match status" value="1"/>
</dbReference>
<gene>
    <name evidence="2" type="ORF">KACHI17_18020</name>
</gene>
<dbReference type="Pfam" id="PF13508">
    <property type="entry name" value="Acetyltransf_7"/>
    <property type="match status" value="1"/>
</dbReference>
<proteinExistence type="predicted"/>
<sequence>MNNYKFLSNEGYTISTEKHRLDIFCIHQFLSKSSYWAKDIPIEVLQRAIEHSICFGLYHQDKQIGFARVVTDQATFAYLADVFVLDEYRGKGLSKYLMEEIHQYPLLQGLRRWMLVTKDAQGLYQQFGWELIPETVIGRFMQIHQPDIYQRGKASEQNGNNQ</sequence>
<name>A0AAT9GK93_9BACT</name>
<feature type="domain" description="N-acetyltransferase" evidence="1">
    <location>
        <begin position="12"/>
        <end position="146"/>
    </location>
</feature>
<dbReference type="CDD" id="cd04301">
    <property type="entry name" value="NAT_SF"/>
    <property type="match status" value="1"/>
</dbReference>
<dbReference type="RefSeq" id="WP_353548557.1">
    <property type="nucleotide sequence ID" value="NZ_AP029612.1"/>
</dbReference>
<accession>A0AAT9GK93</accession>
<dbReference type="AlphaFoldDB" id="A0AAT9GK93"/>